<gene>
    <name evidence="3" type="ORF">H8E23_00365</name>
</gene>
<sequence length="93" mass="11394">MQYRILYSDTSRNQIGHLHPELRAVIRKRLKELAENPYVGKRLEKELSEYFSLRARRFRIIYKVKERDKVLEIHYVGRRKDIYELVKGKMEND</sequence>
<comment type="caution">
    <text evidence="3">The sequence shown here is derived from an EMBL/GenBank/DDBJ whole genome shotgun (WGS) entry which is preliminary data.</text>
</comment>
<dbReference type="AlphaFoldDB" id="A0A8J6NIP2"/>
<dbReference type="PANTHER" id="PTHR35601:SF1">
    <property type="entry name" value="TOXIN RELE"/>
    <property type="match status" value="1"/>
</dbReference>
<proteinExistence type="inferred from homology"/>
<evidence type="ECO:0000256" key="1">
    <source>
        <dbReference type="ARBA" id="ARBA00006226"/>
    </source>
</evidence>
<name>A0A8J6NIP2_9BACT</name>
<reference evidence="3 4" key="1">
    <citation type="submission" date="2020-08" db="EMBL/GenBank/DDBJ databases">
        <title>Bridging the membrane lipid divide: bacteria of the FCB group superphylum have the potential to synthesize archaeal ether lipids.</title>
        <authorList>
            <person name="Villanueva L."/>
            <person name="Von Meijenfeldt F.A.B."/>
            <person name="Westbye A.B."/>
            <person name="Yadav S."/>
            <person name="Hopmans E.C."/>
            <person name="Dutilh B.E."/>
            <person name="Sinninghe Damste J.S."/>
        </authorList>
    </citation>
    <scope>NUCLEOTIDE SEQUENCE [LARGE SCALE GENOMIC DNA]</scope>
    <source>
        <strain evidence="3">NIOZ-UU30</strain>
    </source>
</reference>
<evidence type="ECO:0000256" key="2">
    <source>
        <dbReference type="ARBA" id="ARBA00022649"/>
    </source>
</evidence>
<organism evidence="3 4">
    <name type="scientific">Candidatus Desulfatibia profunda</name>
    <dbReference type="NCBI Taxonomy" id="2841695"/>
    <lineage>
        <taxon>Bacteria</taxon>
        <taxon>Pseudomonadati</taxon>
        <taxon>Thermodesulfobacteriota</taxon>
        <taxon>Desulfobacteria</taxon>
        <taxon>Desulfobacterales</taxon>
        <taxon>Desulfobacterales incertae sedis</taxon>
        <taxon>Candidatus Desulfatibia</taxon>
    </lineage>
</organism>
<accession>A0A8J6NIP2</accession>
<comment type="similarity">
    <text evidence="1">Belongs to the RelE toxin family.</text>
</comment>
<dbReference type="InterPro" id="IPR035093">
    <property type="entry name" value="RelE/ParE_toxin_dom_sf"/>
</dbReference>
<dbReference type="Pfam" id="PF05016">
    <property type="entry name" value="ParE_toxin"/>
    <property type="match status" value="1"/>
</dbReference>
<dbReference type="InterPro" id="IPR007712">
    <property type="entry name" value="RelE/ParE_toxin"/>
</dbReference>
<evidence type="ECO:0000313" key="3">
    <source>
        <dbReference type="EMBL" id="MBC8359837.1"/>
    </source>
</evidence>
<dbReference type="EMBL" id="JACNJH010000022">
    <property type="protein sequence ID" value="MBC8359837.1"/>
    <property type="molecule type" value="Genomic_DNA"/>
</dbReference>
<dbReference type="PANTHER" id="PTHR35601">
    <property type="entry name" value="TOXIN RELE"/>
    <property type="match status" value="1"/>
</dbReference>
<dbReference type="Proteomes" id="UP000603434">
    <property type="component" value="Unassembled WGS sequence"/>
</dbReference>
<dbReference type="SUPFAM" id="SSF143011">
    <property type="entry name" value="RelE-like"/>
    <property type="match status" value="1"/>
</dbReference>
<dbReference type="Gene3D" id="3.30.2310.20">
    <property type="entry name" value="RelE-like"/>
    <property type="match status" value="1"/>
</dbReference>
<keyword evidence="2" id="KW-1277">Toxin-antitoxin system</keyword>
<protein>
    <submittedName>
        <fullName evidence="3">Type II toxin-antitoxin system RelE/ParE family toxin</fullName>
    </submittedName>
</protein>
<evidence type="ECO:0000313" key="4">
    <source>
        <dbReference type="Proteomes" id="UP000603434"/>
    </source>
</evidence>